<dbReference type="InterPro" id="IPR011009">
    <property type="entry name" value="Kinase-like_dom_sf"/>
</dbReference>
<proteinExistence type="predicted"/>
<protein>
    <submittedName>
        <fullName evidence="2">Aminoglycoside phosphotransferase family protein</fullName>
    </submittedName>
</protein>
<gene>
    <name evidence="2" type="ORF">I7412_03250</name>
</gene>
<evidence type="ECO:0000313" key="3">
    <source>
        <dbReference type="Proteomes" id="UP000604475"/>
    </source>
</evidence>
<reference evidence="2" key="1">
    <citation type="submission" date="2020-12" db="EMBL/GenBank/DDBJ databases">
        <title>Genomic characterization of non-nitrogen-fixing Frankia strains.</title>
        <authorList>
            <person name="Carlos-Shanley C."/>
            <person name="Guerra T."/>
            <person name="Hahn D."/>
        </authorList>
    </citation>
    <scope>NUCLEOTIDE SEQUENCE</scope>
    <source>
        <strain evidence="2">CN6</strain>
    </source>
</reference>
<accession>A0A937ULW0</accession>
<evidence type="ECO:0000313" key="2">
    <source>
        <dbReference type="EMBL" id="MBL7626207.1"/>
    </source>
</evidence>
<dbReference type="AlphaFoldDB" id="A0A937ULW0"/>
<dbReference type="InterPro" id="IPR002575">
    <property type="entry name" value="Aminoglycoside_PTrfase"/>
</dbReference>
<dbReference type="SUPFAM" id="SSF56112">
    <property type="entry name" value="Protein kinase-like (PK-like)"/>
    <property type="match status" value="1"/>
</dbReference>
<sequence length="178" mass="20133">MSPGGWPRWAIRRRAWPMCRSLRRSTGTRSRSGGRSSVATGWRTTRLDFALALGPIHGDAHVANLMVAEGGPVLIDFERFGWGQPEWDLAMTATEYRTAGWWTDAQYRAFVDAYGFDVTDWSGFEVLRRVHEIRMTTWIMQNVHLPSEIAAEYERRMITLRTGVGGIGGRSRPCGSLE</sequence>
<dbReference type="Proteomes" id="UP000604475">
    <property type="component" value="Unassembled WGS sequence"/>
</dbReference>
<comment type="caution">
    <text evidence="2">The sequence shown here is derived from an EMBL/GenBank/DDBJ whole genome shotgun (WGS) entry which is preliminary data.</text>
</comment>
<dbReference type="EMBL" id="JAEACQ010000123">
    <property type="protein sequence ID" value="MBL7626207.1"/>
    <property type="molecule type" value="Genomic_DNA"/>
</dbReference>
<feature type="domain" description="Aminoglycoside phosphotransferase" evidence="1">
    <location>
        <begin position="48"/>
        <end position="122"/>
    </location>
</feature>
<dbReference type="Gene3D" id="3.90.1200.10">
    <property type="match status" value="1"/>
</dbReference>
<evidence type="ECO:0000259" key="1">
    <source>
        <dbReference type="Pfam" id="PF01636"/>
    </source>
</evidence>
<organism evidence="2 3">
    <name type="scientific">Frankia nepalensis</name>
    <dbReference type="NCBI Taxonomy" id="1836974"/>
    <lineage>
        <taxon>Bacteria</taxon>
        <taxon>Bacillati</taxon>
        <taxon>Actinomycetota</taxon>
        <taxon>Actinomycetes</taxon>
        <taxon>Frankiales</taxon>
        <taxon>Frankiaceae</taxon>
        <taxon>Frankia</taxon>
    </lineage>
</organism>
<keyword evidence="3" id="KW-1185">Reference proteome</keyword>
<name>A0A937ULW0_9ACTN</name>
<dbReference type="Pfam" id="PF01636">
    <property type="entry name" value="APH"/>
    <property type="match status" value="1"/>
</dbReference>